<dbReference type="AlphaFoldDB" id="A0A3D9CF57"/>
<protein>
    <recommendedName>
        <fullName evidence="3">TonB C-terminal domain-containing protein</fullName>
    </recommendedName>
</protein>
<organism evidence="1 2">
    <name type="scientific">Chryseobacterium pennae</name>
    <dbReference type="NCBI Taxonomy" id="2258962"/>
    <lineage>
        <taxon>Bacteria</taxon>
        <taxon>Pseudomonadati</taxon>
        <taxon>Bacteroidota</taxon>
        <taxon>Flavobacteriia</taxon>
        <taxon>Flavobacteriales</taxon>
        <taxon>Weeksellaceae</taxon>
        <taxon>Chryseobacterium group</taxon>
        <taxon>Chryseobacterium</taxon>
    </lineage>
</organism>
<dbReference type="Proteomes" id="UP000256686">
    <property type="component" value="Unassembled WGS sequence"/>
</dbReference>
<dbReference type="RefSeq" id="WP_115968506.1">
    <property type="nucleotide sequence ID" value="NZ_QNVT01000001.1"/>
</dbReference>
<keyword evidence="2" id="KW-1185">Reference proteome</keyword>
<evidence type="ECO:0008006" key="3">
    <source>
        <dbReference type="Google" id="ProtNLM"/>
    </source>
</evidence>
<evidence type="ECO:0000313" key="1">
    <source>
        <dbReference type="EMBL" id="REC64409.1"/>
    </source>
</evidence>
<name>A0A3D9CF57_9FLAO</name>
<proteinExistence type="predicted"/>
<reference evidence="2" key="1">
    <citation type="submission" date="2018-06" db="EMBL/GenBank/DDBJ databases">
        <authorList>
            <person name="Lum Nde A."/>
            <person name="Hugo C."/>
        </authorList>
    </citation>
    <scope>NUCLEOTIDE SEQUENCE [LARGE SCALE GENOMIC DNA]</scope>
    <source>
        <strain evidence="2">1_F178</strain>
    </source>
</reference>
<gene>
    <name evidence="1" type="ORF">DRF65_02215</name>
</gene>
<dbReference type="Gene3D" id="3.30.1150.10">
    <property type="match status" value="1"/>
</dbReference>
<evidence type="ECO:0000313" key="2">
    <source>
        <dbReference type="Proteomes" id="UP000256686"/>
    </source>
</evidence>
<dbReference type="EMBL" id="QNVT01000001">
    <property type="protein sequence ID" value="REC64409.1"/>
    <property type="molecule type" value="Genomic_DNA"/>
</dbReference>
<sequence>MKKLIFLLFTFGFTLCFSQVKQDRAESPVKDYTNKADIKPEFPGGIAVFRTLIMSKINFSIITDSANSEVRFLIDSKGELSSVTANGEQENFNKELIRVINTINKKWEPAVYKNKPVDYWYTLPMSINFD</sequence>
<comment type="caution">
    <text evidence="1">The sequence shown here is derived from an EMBL/GenBank/DDBJ whole genome shotgun (WGS) entry which is preliminary data.</text>
</comment>
<accession>A0A3D9CF57</accession>